<feature type="transmembrane region" description="Helical" evidence="1">
    <location>
        <begin position="126"/>
        <end position="145"/>
    </location>
</feature>
<protein>
    <recommendedName>
        <fullName evidence="2">HTH LytTR-type domain-containing protein</fullName>
    </recommendedName>
</protein>
<dbReference type="AlphaFoldDB" id="A0A1B8TST8"/>
<dbReference type="PROSITE" id="PS50930">
    <property type="entry name" value="HTH_LYTTR"/>
    <property type="match status" value="1"/>
</dbReference>
<proteinExistence type="predicted"/>
<dbReference type="Gene3D" id="2.40.50.1020">
    <property type="entry name" value="LytTr DNA-binding domain"/>
    <property type="match status" value="1"/>
</dbReference>
<evidence type="ECO:0000313" key="4">
    <source>
        <dbReference type="Proteomes" id="UP000092584"/>
    </source>
</evidence>
<feature type="transmembrane region" description="Helical" evidence="1">
    <location>
        <begin position="61"/>
        <end position="79"/>
    </location>
</feature>
<keyword evidence="4" id="KW-1185">Reference proteome</keyword>
<sequence length="262" mass="31264">MIIEFQQIRNFFIKKNRISKHFSVFLGLISGISVFYFLYFLDAYGIQKGVSYSGHSHFYRSMSFGVLTFVYLTIFETWLKPKWTTNRYIHTFLWYLGLLILGIQFIFILFNFFWNWQEWNIEAYSLIIKEFPLMMLLPLSFYLILKTKLKSVEGSYLSFQSVNGKDQLKVKIQDFLFAKSSENYITISYTSKNNSKTHLIRKPLKVLEQELKSNTEIERTHRSYLVNKNNIQSIKQFKSKVCLEINGENIPVSKKFQQQFLR</sequence>
<feature type="transmembrane region" description="Helical" evidence="1">
    <location>
        <begin position="91"/>
        <end position="114"/>
    </location>
</feature>
<dbReference type="Proteomes" id="UP000092584">
    <property type="component" value="Unassembled WGS sequence"/>
</dbReference>
<keyword evidence="1" id="KW-0472">Membrane</keyword>
<dbReference type="STRING" id="1774273.LPB03_11925"/>
<dbReference type="KEGG" id="pob:LPB03_11925"/>
<accession>A0A1B8TST8</accession>
<name>A0A1B8TST8_9FLAO</name>
<feature type="transmembrane region" description="Helical" evidence="1">
    <location>
        <begin position="21"/>
        <end position="41"/>
    </location>
</feature>
<dbReference type="Pfam" id="PF04397">
    <property type="entry name" value="LytTR"/>
    <property type="match status" value="1"/>
</dbReference>
<keyword evidence="1" id="KW-1133">Transmembrane helix</keyword>
<dbReference type="OrthoDB" id="1118393at2"/>
<evidence type="ECO:0000256" key="1">
    <source>
        <dbReference type="SAM" id="Phobius"/>
    </source>
</evidence>
<dbReference type="InterPro" id="IPR007492">
    <property type="entry name" value="LytTR_DNA-bd_dom"/>
</dbReference>
<comment type="caution">
    <text evidence="3">The sequence shown here is derived from an EMBL/GenBank/DDBJ whole genome shotgun (WGS) entry which is preliminary data.</text>
</comment>
<feature type="domain" description="HTH LytTR-type" evidence="2">
    <location>
        <begin position="164"/>
        <end position="262"/>
    </location>
</feature>
<evidence type="ECO:0000313" key="3">
    <source>
        <dbReference type="EMBL" id="OBY62846.1"/>
    </source>
</evidence>
<dbReference type="EMBL" id="LSFM01000023">
    <property type="protein sequence ID" value="OBY62846.1"/>
    <property type="molecule type" value="Genomic_DNA"/>
</dbReference>
<dbReference type="SMART" id="SM00850">
    <property type="entry name" value="LytTR"/>
    <property type="match status" value="1"/>
</dbReference>
<reference evidence="4" key="1">
    <citation type="submission" date="2016-02" db="EMBL/GenBank/DDBJ databases">
        <authorList>
            <person name="Shin S.-K."/>
            <person name="Yi H."/>
            <person name="Kim E."/>
        </authorList>
    </citation>
    <scope>NUCLEOTIDE SEQUENCE [LARGE SCALE GENOMIC DNA]</scope>
    <source>
        <strain evidence="4">LPB0003</strain>
    </source>
</reference>
<dbReference type="RefSeq" id="WP_065319827.1">
    <property type="nucleotide sequence ID" value="NZ_CP017477.1"/>
</dbReference>
<keyword evidence="1" id="KW-0812">Transmembrane</keyword>
<organism evidence="3 4">
    <name type="scientific">Polaribacter vadi</name>
    <dbReference type="NCBI Taxonomy" id="1774273"/>
    <lineage>
        <taxon>Bacteria</taxon>
        <taxon>Pseudomonadati</taxon>
        <taxon>Bacteroidota</taxon>
        <taxon>Flavobacteriia</taxon>
        <taxon>Flavobacteriales</taxon>
        <taxon>Flavobacteriaceae</taxon>
    </lineage>
</organism>
<evidence type="ECO:0000259" key="2">
    <source>
        <dbReference type="PROSITE" id="PS50930"/>
    </source>
</evidence>
<gene>
    <name evidence="3" type="ORF">LPB3_11935</name>
</gene>
<dbReference type="GO" id="GO:0003677">
    <property type="term" value="F:DNA binding"/>
    <property type="evidence" value="ECO:0007669"/>
    <property type="project" value="InterPro"/>
</dbReference>